<reference evidence="2 3" key="1">
    <citation type="journal article" date="2009" name="Stand. Genomic Sci.">
        <title>Complete genome sequence of Halorhabdus utahensis type strain (AX-2).</title>
        <authorList>
            <person name="Anderson I."/>
            <person name="Tindall B.J."/>
            <person name="Pomrenke H."/>
            <person name="Goker M."/>
            <person name="Lapidus A."/>
            <person name="Nolan M."/>
            <person name="Copeland A."/>
            <person name="Glavina Del Rio T."/>
            <person name="Chen F."/>
            <person name="Tice H."/>
            <person name="Cheng J.F."/>
            <person name="Lucas S."/>
            <person name="Chertkov O."/>
            <person name="Bruce D."/>
            <person name="Brettin T."/>
            <person name="Detter J.C."/>
            <person name="Han C."/>
            <person name="Goodwin L."/>
            <person name="Land M."/>
            <person name="Hauser L."/>
            <person name="Chang Y.J."/>
            <person name="Jeffries C.D."/>
            <person name="Pitluck S."/>
            <person name="Pati A."/>
            <person name="Mavromatis K."/>
            <person name="Ivanova N."/>
            <person name="Ovchinnikova G."/>
            <person name="Chen A."/>
            <person name="Palaniappan K."/>
            <person name="Chain P."/>
            <person name="Rohde M."/>
            <person name="Bristow J."/>
            <person name="Eisen J.A."/>
            <person name="Markowitz V."/>
            <person name="Hugenholtz P."/>
            <person name="Kyrpides N.C."/>
            <person name="Klenk H.P."/>
        </authorList>
    </citation>
    <scope>NUCLEOTIDE SEQUENCE [LARGE SCALE GENOMIC DNA]</scope>
    <source>
        <strain evidence="3">DSM 12940 / JCM 11049 / AX-2</strain>
    </source>
</reference>
<dbReference type="STRING" id="519442.Huta_0854"/>
<gene>
    <name evidence="2" type="ordered locus">Huta_0854</name>
</gene>
<dbReference type="HOGENOM" id="CLU_2475927_0_0_2"/>
<dbReference type="Proteomes" id="UP000002071">
    <property type="component" value="Chromosome"/>
</dbReference>
<dbReference type="OrthoDB" id="218949at2157"/>
<feature type="transmembrane region" description="Helical" evidence="1">
    <location>
        <begin position="7"/>
        <end position="26"/>
    </location>
</feature>
<dbReference type="KEGG" id="hut:Huta_0854"/>
<proteinExistence type="predicted"/>
<evidence type="ECO:0000313" key="2">
    <source>
        <dbReference type="EMBL" id="ACV11037.1"/>
    </source>
</evidence>
<sequence>MGAHTVFRGMLAGLAAIGFILTFLFARTGLVPPAVVVGFGVASLIALFATGGRTALRRLIGRPEPVDSPADDSDWWLSQLEPALESS</sequence>
<dbReference type="RefSeq" id="WP_015788614.1">
    <property type="nucleotide sequence ID" value="NC_013158.1"/>
</dbReference>
<name>C7NUE0_HALUD</name>
<keyword evidence="1" id="KW-1133">Transmembrane helix</keyword>
<keyword evidence="3" id="KW-1185">Reference proteome</keyword>
<dbReference type="AlphaFoldDB" id="C7NUE0"/>
<evidence type="ECO:0000256" key="1">
    <source>
        <dbReference type="SAM" id="Phobius"/>
    </source>
</evidence>
<organism evidence="2 3">
    <name type="scientific">Halorhabdus utahensis (strain DSM 12940 / JCM 11049 / AX-2)</name>
    <dbReference type="NCBI Taxonomy" id="519442"/>
    <lineage>
        <taxon>Archaea</taxon>
        <taxon>Methanobacteriati</taxon>
        <taxon>Methanobacteriota</taxon>
        <taxon>Stenosarchaea group</taxon>
        <taxon>Halobacteria</taxon>
        <taxon>Halobacteriales</taxon>
        <taxon>Haloarculaceae</taxon>
        <taxon>Halorhabdus</taxon>
    </lineage>
</organism>
<keyword evidence="1" id="KW-0812">Transmembrane</keyword>
<dbReference type="GeneID" id="8383127"/>
<dbReference type="EMBL" id="CP001687">
    <property type="protein sequence ID" value="ACV11037.1"/>
    <property type="molecule type" value="Genomic_DNA"/>
</dbReference>
<accession>C7NUE0</accession>
<dbReference type="eggNOG" id="arCOG11820">
    <property type="taxonomic scope" value="Archaea"/>
</dbReference>
<evidence type="ECO:0000313" key="3">
    <source>
        <dbReference type="Proteomes" id="UP000002071"/>
    </source>
</evidence>
<protein>
    <submittedName>
        <fullName evidence="2">Uncharacterized protein</fullName>
    </submittedName>
</protein>
<keyword evidence="1" id="KW-0472">Membrane</keyword>
<feature type="transmembrane region" description="Helical" evidence="1">
    <location>
        <begin position="32"/>
        <end position="52"/>
    </location>
</feature>